<evidence type="ECO:0000259" key="10">
    <source>
        <dbReference type="PROSITE" id="PS50893"/>
    </source>
</evidence>
<dbReference type="PROSITE" id="PS50929">
    <property type="entry name" value="ABC_TM1F"/>
    <property type="match status" value="1"/>
</dbReference>
<dbReference type="InterPro" id="IPR027417">
    <property type="entry name" value="P-loop_NTPase"/>
</dbReference>
<dbReference type="PROSITE" id="PS00211">
    <property type="entry name" value="ABC_TRANSPORTER_1"/>
    <property type="match status" value="1"/>
</dbReference>
<dbReference type="InterPro" id="IPR036640">
    <property type="entry name" value="ABC1_TM_sf"/>
</dbReference>
<dbReference type="EMBL" id="BMIC01000003">
    <property type="protein sequence ID" value="GFZ88279.1"/>
    <property type="molecule type" value="Genomic_DNA"/>
</dbReference>
<comment type="subcellular location">
    <subcellularLocation>
        <location evidence="1">Cell membrane</location>
        <topology evidence="1">Multi-pass membrane protein</topology>
    </subcellularLocation>
</comment>
<dbReference type="PANTHER" id="PTHR43394">
    <property type="entry name" value="ATP-DEPENDENT PERMEASE MDL1, MITOCHONDRIAL"/>
    <property type="match status" value="1"/>
</dbReference>
<dbReference type="InterPro" id="IPR017871">
    <property type="entry name" value="ABC_transporter-like_CS"/>
</dbReference>
<dbReference type="GO" id="GO:0005524">
    <property type="term" value="F:ATP binding"/>
    <property type="evidence" value="ECO:0007669"/>
    <property type="project" value="UniProtKB-KW"/>
</dbReference>
<keyword evidence="13" id="KW-1185">Reference proteome</keyword>
<feature type="transmembrane region" description="Helical" evidence="9">
    <location>
        <begin position="288"/>
        <end position="308"/>
    </location>
</feature>
<evidence type="ECO:0000256" key="3">
    <source>
        <dbReference type="ARBA" id="ARBA00022475"/>
    </source>
</evidence>
<evidence type="ECO:0000256" key="6">
    <source>
        <dbReference type="ARBA" id="ARBA00022840"/>
    </source>
</evidence>
<dbReference type="InterPro" id="IPR003593">
    <property type="entry name" value="AAA+_ATPase"/>
</dbReference>
<feature type="transmembrane region" description="Helical" evidence="9">
    <location>
        <begin position="63"/>
        <end position="83"/>
    </location>
</feature>
<dbReference type="FunFam" id="3.40.50.300:FF:000221">
    <property type="entry name" value="Multidrug ABC transporter ATP-binding protein"/>
    <property type="match status" value="1"/>
</dbReference>
<keyword evidence="6" id="KW-0067">ATP-binding</keyword>
<evidence type="ECO:0000313" key="12">
    <source>
        <dbReference type="EMBL" id="GFZ88279.1"/>
    </source>
</evidence>
<dbReference type="InterPro" id="IPR011527">
    <property type="entry name" value="ABC1_TM_dom"/>
</dbReference>
<feature type="domain" description="ABC transmembrane type-1" evidence="11">
    <location>
        <begin position="21"/>
        <end position="310"/>
    </location>
</feature>
<dbReference type="RefSeq" id="WP_188606210.1">
    <property type="nucleotide sequence ID" value="NZ_BMIC01000003.1"/>
</dbReference>
<dbReference type="SMART" id="SM00382">
    <property type="entry name" value="AAA"/>
    <property type="match status" value="1"/>
</dbReference>
<keyword evidence="4 9" id="KW-0812">Transmembrane</keyword>
<dbReference type="Proteomes" id="UP000598120">
    <property type="component" value="Unassembled WGS sequence"/>
</dbReference>
<feature type="transmembrane region" description="Helical" evidence="9">
    <location>
        <begin position="166"/>
        <end position="184"/>
    </location>
</feature>
<keyword evidence="2" id="KW-0813">Transport</keyword>
<evidence type="ECO:0000259" key="11">
    <source>
        <dbReference type="PROSITE" id="PS50929"/>
    </source>
</evidence>
<accession>A0A8J2TTH3</accession>
<dbReference type="Pfam" id="PF00664">
    <property type="entry name" value="ABC_membrane"/>
    <property type="match status" value="1"/>
</dbReference>
<evidence type="ECO:0000313" key="13">
    <source>
        <dbReference type="Proteomes" id="UP000598120"/>
    </source>
</evidence>
<evidence type="ECO:0000256" key="8">
    <source>
        <dbReference type="ARBA" id="ARBA00023136"/>
    </source>
</evidence>
<feature type="domain" description="ABC transporter" evidence="10">
    <location>
        <begin position="342"/>
        <end position="577"/>
    </location>
</feature>
<evidence type="ECO:0000256" key="2">
    <source>
        <dbReference type="ARBA" id="ARBA00022448"/>
    </source>
</evidence>
<evidence type="ECO:0000256" key="4">
    <source>
        <dbReference type="ARBA" id="ARBA00022692"/>
    </source>
</evidence>
<keyword evidence="7 9" id="KW-1133">Transmembrane helix</keyword>
<feature type="transmembrane region" description="Helical" evidence="9">
    <location>
        <begin position="246"/>
        <end position="268"/>
    </location>
</feature>
<evidence type="ECO:0000256" key="1">
    <source>
        <dbReference type="ARBA" id="ARBA00004651"/>
    </source>
</evidence>
<dbReference type="Gene3D" id="1.20.1560.10">
    <property type="entry name" value="ABC transporter type 1, transmembrane domain"/>
    <property type="match status" value="1"/>
</dbReference>
<dbReference type="CDD" id="cd18541">
    <property type="entry name" value="ABC_6TM_TmrB_like"/>
    <property type="match status" value="1"/>
</dbReference>
<dbReference type="Pfam" id="PF00005">
    <property type="entry name" value="ABC_tran"/>
    <property type="match status" value="1"/>
</dbReference>
<name>A0A8J2TTH3_9FLAO</name>
<evidence type="ECO:0000256" key="7">
    <source>
        <dbReference type="ARBA" id="ARBA00022989"/>
    </source>
</evidence>
<comment type="caution">
    <text evidence="12">The sequence shown here is derived from an EMBL/GenBank/DDBJ whole genome shotgun (WGS) entry which is preliminary data.</text>
</comment>
<feature type="transmembrane region" description="Helical" evidence="9">
    <location>
        <begin position="21"/>
        <end position="43"/>
    </location>
</feature>
<dbReference type="InterPro" id="IPR039421">
    <property type="entry name" value="Type_1_exporter"/>
</dbReference>
<keyword evidence="8 9" id="KW-0472">Membrane</keyword>
<protein>
    <submittedName>
        <fullName evidence="12">ABC transporter</fullName>
    </submittedName>
</protein>
<organism evidence="12 13">
    <name type="scientific">Aquaticitalea lipolytica</name>
    <dbReference type="NCBI Taxonomy" id="1247562"/>
    <lineage>
        <taxon>Bacteria</taxon>
        <taxon>Pseudomonadati</taxon>
        <taxon>Bacteroidota</taxon>
        <taxon>Flavobacteriia</taxon>
        <taxon>Flavobacteriales</taxon>
        <taxon>Flavobacteriaceae</taxon>
        <taxon>Aquaticitalea</taxon>
    </lineage>
</organism>
<dbReference type="SUPFAM" id="SSF52540">
    <property type="entry name" value="P-loop containing nucleoside triphosphate hydrolases"/>
    <property type="match status" value="1"/>
</dbReference>
<dbReference type="InterPro" id="IPR003439">
    <property type="entry name" value="ABC_transporter-like_ATP-bd"/>
</dbReference>
<keyword evidence="3" id="KW-1003">Cell membrane</keyword>
<dbReference type="PANTHER" id="PTHR43394:SF1">
    <property type="entry name" value="ATP-BINDING CASSETTE SUB-FAMILY B MEMBER 10, MITOCHONDRIAL"/>
    <property type="match status" value="1"/>
</dbReference>
<dbReference type="GO" id="GO:0016887">
    <property type="term" value="F:ATP hydrolysis activity"/>
    <property type="evidence" value="ECO:0007669"/>
    <property type="project" value="InterPro"/>
</dbReference>
<sequence>MKELQHINKYFYKYRYKLLSGIIITIIARIFLLFTPELIGEIVDTITKKINGEITLEVYKKELTINLLYLVGAAIVGGIFTFLMRQTLINVSRYVEYDLKNEVYQQYQRLSLGFYKSNRTGDLMSRISEDVGKVREYVGPALMYSINTLTLFIIALFLMFREAPMLTLYTIIPLPILSFFIYVLSKKIHKKSTIVQVWLAKLSTFTQESFSGVSVIKSYSIEDQINRDFDILSAESRQKNIDLVKVQALFFPLMIFLIGLSNVIVIYIGGLQYINGEIDSIGVIAKFIIYVNLLTWPVATVGWVTSVVQQAEASQKRINEFLKQDPEIKNKTIEPSKIDGAIEFKNVSFIYPDTNIQALKDVSFTIDKGQTLAILGNTGSGKSTILDLIGRLYDINSGQITIDGIEIDKLNLKSLRNSIGYVPQDAFLFSDSIKNNIMFGKEDATEEEVINAAKNADVHKNIKGFTNGYNTILGERGITLSGGQKQRVSIARAIIKEPKILLFDDCLSAVDTETEEKILKNLSKLIVGKTTIIVSHRVSSAKNADKIIVLDDGRIIQTGSHESLIDVDGYYKKLYLNQLTENNSNNL</sequence>
<gene>
    <name evidence="12" type="ORF">GCM10011531_19790</name>
</gene>
<evidence type="ECO:0000256" key="9">
    <source>
        <dbReference type="SAM" id="Phobius"/>
    </source>
</evidence>
<dbReference type="GO" id="GO:0015421">
    <property type="term" value="F:ABC-type oligopeptide transporter activity"/>
    <property type="evidence" value="ECO:0007669"/>
    <property type="project" value="TreeGrafter"/>
</dbReference>
<dbReference type="Gene3D" id="3.40.50.300">
    <property type="entry name" value="P-loop containing nucleotide triphosphate hydrolases"/>
    <property type="match status" value="1"/>
</dbReference>
<dbReference type="AlphaFoldDB" id="A0A8J2TTH3"/>
<dbReference type="GO" id="GO:0005886">
    <property type="term" value="C:plasma membrane"/>
    <property type="evidence" value="ECO:0007669"/>
    <property type="project" value="UniProtKB-SubCell"/>
</dbReference>
<proteinExistence type="predicted"/>
<evidence type="ECO:0000256" key="5">
    <source>
        <dbReference type="ARBA" id="ARBA00022741"/>
    </source>
</evidence>
<reference evidence="12 13" key="1">
    <citation type="journal article" date="2014" name="Int. J. Syst. Evol. Microbiol.">
        <title>Complete genome sequence of Corynebacterium casei LMG S-19264T (=DSM 44701T), isolated from a smear-ripened cheese.</title>
        <authorList>
            <consortium name="US DOE Joint Genome Institute (JGI-PGF)"/>
            <person name="Walter F."/>
            <person name="Albersmeier A."/>
            <person name="Kalinowski J."/>
            <person name="Ruckert C."/>
        </authorList>
    </citation>
    <scope>NUCLEOTIDE SEQUENCE [LARGE SCALE GENOMIC DNA]</scope>
    <source>
        <strain evidence="12 13">CGMCC 1.15295</strain>
    </source>
</reference>
<dbReference type="SUPFAM" id="SSF90123">
    <property type="entry name" value="ABC transporter transmembrane region"/>
    <property type="match status" value="1"/>
</dbReference>
<feature type="transmembrane region" description="Helical" evidence="9">
    <location>
        <begin position="141"/>
        <end position="160"/>
    </location>
</feature>
<keyword evidence="5" id="KW-0547">Nucleotide-binding</keyword>
<dbReference type="PROSITE" id="PS50893">
    <property type="entry name" value="ABC_TRANSPORTER_2"/>
    <property type="match status" value="1"/>
</dbReference>